<evidence type="ECO:0000313" key="2">
    <source>
        <dbReference type="EMBL" id="NML67735.1"/>
    </source>
</evidence>
<keyword evidence="3" id="KW-1185">Reference proteome</keyword>
<feature type="chain" id="PRO_5030747768" evidence="1">
    <location>
        <begin position="23"/>
        <end position="365"/>
    </location>
</feature>
<dbReference type="AlphaFoldDB" id="A0A7Y0AI50"/>
<organism evidence="2 3">
    <name type="scientific">Hymenobacter polaris</name>
    <dbReference type="NCBI Taxonomy" id="2682546"/>
    <lineage>
        <taxon>Bacteria</taxon>
        <taxon>Pseudomonadati</taxon>
        <taxon>Bacteroidota</taxon>
        <taxon>Cytophagia</taxon>
        <taxon>Cytophagales</taxon>
        <taxon>Hymenobacteraceae</taxon>
        <taxon>Hymenobacter</taxon>
    </lineage>
</organism>
<gene>
    <name evidence="2" type="ORF">HHL22_21245</name>
</gene>
<dbReference type="RefSeq" id="WP_169533383.1">
    <property type="nucleotide sequence ID" value="NZ_JABBGH010000003.1"/>
</dbReference>
<evidence type="ECO:0000313" key="3">
    <source>
        <dbReference type="Proteomes" id="UP000559626"/>
    </source>
</evidence>
<reference evidence="2 3" key="1">
    <citation type="submission" date="2020-04" db="EMBL/GenBank/DDBJ databases">
        <title>Hymenobacter polaris sp. nov., isolated from Arctic soil.</title>
        <authorList>
            <person name="Dahal R.H."/>
        </authorList>
    </citation>
    <scope>NUCLEOTIDE SEQUENCE [LARGE SCALE GENOMIC DNA]</scope>
    <source>
        <strain evidence="2 3">RP-2-7</strain>
    </source>
</reference>
<comment type="caution">
    <text evidence="2">The sequence shown here is derived from an EMBL/GenBank/DDBJ whole genome shotgun (WGS) entry which is preliminary data.</text>
</comment>
<name>A0A7Y0AI50_9BACT</name>
<dbReference type="InterPro" id="IPR032560">
    <property type="entry name" value="DUF4932"/>
</dbReference>
<accession>A0A7Y0AI50</accession>
<dbReference type="EMBL" id="JABBGH010000003">
    <property type="protein sequence ID" value="NML67735.1"/>
    <property type="molecule type" value="Genomic_DNA"/>
</dbReference>
<proteinExistence type="predicted"/>
<protein>
    <submittedName>
        <fullName evidence="2">DUF4932 domain-containing protein</fullName>
    </submittedName>
</protein>
<feature type="signal peptide" evidence="1">
    <location>
        <begin position="1"/>
        <end position="22"/>
    </location>
</feature>
<dbReference type="Proteomes" id="UP000559626">
    <property type="component" value="Unassembled WGS sequence"/>
</dbReference>
<dbReference type="Pfam" id="PF16286">
    <property type="entry name" value="DUF4932"/>
    <property type="match status" value="1"/>
</dbReference>
<evidence type="ECO:0000256" key="1">
    <source>
        <dbReference type="SAM" id="SignalP"/>
    </source>
</evidence>
<keyword evidence="1" id="KW-0732">Signal</keyword>
<sequence>MRRLFALLLWAGLAFLGPQRLAAQPVAPVRVLVYPGTELLQVIHLLSDTAQLAQSTYNAEVARYFAPYKRHPAVLAARHLSRRISCDFPVRLSWAFYDFPNVKLATMRPEHMDGYETVMPLAEVQAYFQQCVAFYHDAHFWEFYQAHAAQRAGWVRAFEQGMKQQQLLETIQQFYRLPRQKPVALTLGVLNCSSYAMQSMRGINPNLPDQYTIMVSYHQLMQGEDSLAKAPQFQPTAFTSQLVWHELGHVYLAPVFARHQAEVNQLAYLAQQDPRAKRWSEARGSWANFLNENVTQAATSLLRVRTGKATRAEALEPDDFYIYYPELAEIIEREYYQNQRYKNFDEFFPVLLQEFGRKHPAVAGK</sequence>